<accession>A0AAJ1IFM6</accession>
<name>A0AAJ1IFM6_9SPIO</name>
<comment type="caution">
    <text evidence="2">The sequence shown here is derived from an EMBL/GenBank/DDBJ whole genome shotgun (WGS) entry which is preliminary data.</text>
</comment>
<feature type="transmembrane region" description="Helical" evidence="1">
    <location>
        <begin position="104"/>
        <end position="130"/>
    </location>
</feature>
<feature type="transmembrane region" description="Helical" evidence="1">
    <location>
        <begin position="177"/>
        <end position="199"/>
    </location>
</feature>
<keyword evidence="1" id="KW-1133">Transmembrane helix</keyword>
<keyword evidence="1" id="KW-0812">Transmembrane</keyword>
<protein>
    <submittedName>
        <fullName evidence="2">Uncharacterized protein</fullName>
    </submittedName>
</protein>
<gene>
    <name evidence="2" type="ORF">PQJ61_00845</name>
</gene>
<dbReference type="AlphaFoldDB" id="A0AAJ1IFM6"/>
<sequence length="266" mass="31114">MNIGRFFSPVRIWFLFKRDFRSKWKDTLISICAALGVFLLIMIIVAKAGRLDYGIHYAYVSILLYVFGMIFASMAFKDAHRKLLNHDWLMLPASTFEKFFEKAVLYSVIIPIATIIIYWVFNFVALLVIRLFFGEYYPIFNIADPSIWQMYGYFVIGVSVFILGAAWFKNNNFIKTIVAIVVFSIIMSLLSTLIIWLVFNDYFWPLVRGNFDFYYDFNTGFKFDGIEAYGKGAYYLIKFIFYGLLTPVCWLGAWLKLREVEVKDGV</sequence>
<organism evidence="2 3">
    <name type="scientific">Candidatus Thalassospirochaeta sargassi</name>
    <dbReference type="NCBI Taxonomy" id="3119039"/>
    <lineage>
        <taxon>Bacteria</taxon>
        <taxon>Pseudomonadati</taxon>
        <taxon>Spirochaetota</taxon>
        <taxon>Spirochaetia</taxon>
        <taxon>Spirochaetales</taxon>
        <taxon>Spirochaetaceae</taxon>
        <taxon>Candidatus Thalassospirochaeta</taxon>
    </lineage>
</organism>
<feature type="transmembrane region" description="Helical" evidence="1">
    <location>
        <begin position="57"/>
        <end position="76"/>
    </location>
</feature>
<proteinExistence type="predicted"/>
<dbReference type="Proteomes" id="UP001221217">
    <property type="component" value="Unassembled WGS sequence"/>
</dbReference>
<feature type="transmembrane region" description="Helical" evidence="1">
    <location>
        <begin position="233"/>
        <end position="255"/>
    </location>
</feature>
<dbReference type="EMBL" id="JAQQAL010000005">
    <property type="protein sequence ID" value="MDC7225291.1"/>
    <property type="molecule type" value="Genomic_DNA"/>
</dbReference>
<feature type="transmembrane region" description="Helical" evidence="1">
    <location>
        <begin position="27"/>
        <end position="45"/>
    </location>
</feature>
<keyword evidence="1" id="KW-0472">Membrane</keyword>
<reference evidence="2 3" key="1">
    <citation type="submission" date="2022-12" db="EMBL/GenBank/DDBJ databases">
        <title>Metagenome assembled genome from gulf of manar.</title>
        <authorList>
            <person name="Kohli P."/>
            <person name="Pk S."/>
            <person name="Venkata Ramana C."/>
            <person name="Sasikala C."/>
        </authorList>
    </citation>
    <scope>NUCLEOTIDE SEQUENCE [LARGE SCALE GENOMIC DNA]</scope>
    <source>
        <strain evidence="2">JB008</strain>
    </source>
</reference>
<evidence type="ECO:0000313" key="3">
    <source>
        <dbReference type="Proteomes" id="UP001221217"/>
    </source>
</evidence>
<evidence type="ECO:0000313" key="2">
    <source>
        <dbReference type="EMBL" id="MDC7225291.1"/>
    </source>
</evidence>
<feature type="transmembrane region" description="Helical" evidence="1">
    <location>
        <begin position="150"/>
        <end position="168"/>
    </location>
</feature>
<evidence type="ECO:0000256" key="1">
    <source>
        <dbReference type="SAM" id="Phobius"/>
    </source>
</evidence>